<feature type="region of interest" description="Disordered" evidence="1">
    <location>
        <begin position="177"/>
        <end position="200"/>
    </location>
</feature>
<dbReference type="AlphaFoldDB" id="A0A9X2B7C9"/>
<comment type="caution">
    <text evidence="3">The sequence shown here is derived from an EMBL/GenBank/DDBJ whole genome shotgun (WGS) entry which is preliminary data.</text>
</comment>
<evidence type="ECO:0000256" key="2">
    <source>
        <dbReference type="SAM" id="Phobius"/>
    </source>
</evidence>
<name>A0A9X2B7C9_9GAMM</name>
<evidence type="ECO:0000313" key="3">
    <source>
        <dbReference type="EMBL" id="MCJ8146977.1"/>
    </source>
</evidence>
<reference evidence="3" key="1">
    <citation type="submission" date="2022-02" db="EMBL/GenBank/DDBJ databases">
        <title>Acinetobacter A3.8 sp. nov., isolated from Sediment (Zhairuo Island).</title>
        <authorList>
            <person name="Zheng K."/>
        </authorList>
    </citation>
    <scope>NUCLEOTIDE SEQUENCE</scope>
    <source>
        <strain evidence="3">A3.8</strain>
    </source>
</reference>
<sequence length="235" mass="26837">MAFDFVSYIGQQVEQQQPKLLASQPKVERKQFVLHLLALQVAELISAQKKNANEVYAQIQNQDVEPLASRTISHIQSEEKAEYYFAPIQSELQSANHDIAQIFLQELQHLDQSASLGQDGISELIDGQHHWLRVHANGWFWDSIGQPEHKRAEDIEAEQAVDSQQVMKEFSQMISQNVQHDAHQADNDHTHQHAHQSHTHQNIVLAPTAEASKLYLFLNPLIALAIIIFIYKVLF</sequence>
<proteinExistence type="predicted"/>
<dbReference type="Proteomes" id="UP001139701">
    <property type="component" value="Unassembled WGS sequence"/>
</dbReference>
<dbReference type="EMBL" id="JAKUML010000012">
    <property type="protein sequence ID" value="MCJ8146977.1"/>
    <property type="molecule type" value="Genomic_DNA"/>
</dbReference>
<dbReference type="RefSeq" id="WP_241572188.1">
    <property type="nucleotide sequence ID" value="NZ_JAKUML010000012.1"/>
</dbReference>
<evidence type="ECO:0000313" key="4">
    <source>
        <dbReference type="Proteomes" id="UP001139701"/>
    </source>
</evidence>
<keyword evidence="4" id="KW-1185">Reference proteome</keyword>
<accession>A0A9X2B7C9</accession>
<protein>
    <submittedName>
        <fullName evidence="3">Uncharacterized protein</fullName>
    </submittedName>
</protein>
<feature type="compositionally biased region" description="Basic and acidic residues" evidence="1">
    <location>
        <begin position="180"/>
        <end position="191"/>
    </location>
</feature>
<keyword evidence="2" id="KW-1133">Transmembrane helix</keyword>
<keyword evidence="2" id="KW-0812">Transmembrane</keyword>
<organism evidence="3 4">
    <name type="scientific">Acinetobacter sedimenti</name>
    <dbReference type="NCBI Taxonomy" id="2919922"/>
    <lineage>
        <taxon>Bacteria</taxon>
        <taxon>Pseudomonadati</taxon>
        <taxon>Pseudomonadota</taxon>
        <taxon>Gammaproteobacteria</taxon>
        <taxon>Moraxellales</taxon>
        <taxon>Moraxellaceae</taxon>
        <taxon>Acinetobacter</taxon>
    </lineage>
</organism>
<keyword evidence="2" id="KW-0472">Membrane</keyword>
<gene>
    <name evidence="3" type="ORF">MKI79_08700</name>
</gene>
<evidence type="ECO:0000256" key="1">
    <source>
        <dbReference type="SAM" id="MobiDB-lite"/>
    </source>
</evidence>
<feature type="transmembrane region" description="Helical" evidence="2">
    <location>
        <begin position="214"/>
        <end position="234"/>
    </location>
</feature>